<dbReference type="RefSeq" id="WP_338346170.1">
    <property type="nucleotide sequence ID" value="NZ_CAUZLR010000005.1"/>
</dbReference>
<keyword evidence="1" id="KW-1133">Transmembrane helix</keyword>
<proteinExistence type="predicted"/>
<evidence type="ECO:0000313" key="3">
    <source>
        <dbReference type="Proteomes" id="UP001314261"/>
    </source>
</evidence>
<dbReference type="Proteomes" id="UP001314261">
    <property type="component" value="Unassembled WGS sequence"/>
</dbReference>
<feature type="transmembrane region" description="Helical" evidence="1">
    <location>
        <begin position="49"/>
        <end position="67"/>
    </location>
</feature>
<reference evidence="2 3" key="1">
    <citation type="submission" date="2023-10" db="EMBL/GenBank/DDBJ databases">
        <authorList>
            <person name="Botero Cardona J."/>
        </authorList>
    </citation>
    <scope>NUCLEOTIDE SEQUENCE [LARGE SCALE GENOMIC DNA]</scope>
    <source>
        <strain evidence="2 3">R-54839</strain>
    </source>
</reference>
<evidence type="ECO:0008006" key="4">
    <source>
        <dbReference type="Google" id="ProtNLM"/>
    </source>
</evidence>
<sequence>MKRHFWKNRQWVTIAVEEIVVGLVVMLHYQQLDIRLPPALGLLDDAPFGLLYITVGVVLLVNSLWDFYWYRIRLVLIALSGGMWTALTFSYAINDYVTNTVTIVPFIFGIITLNVFLSAWDEPRYKLKGGEHV</sequence>
<evidence type="ECO:0000256" key="1">
    <source>
        <dbReference type="SAM" id="Phobius"/>
    </source>
</evidence>
<protein>
    <recommendedName>
        <fullName evidence="4">Integral membrane protein</fullName>
    </recommendedName>
</protein>
<name>A0ABM9MU81_9LACO</name>
<keyword evidence="3" id="KW-1185">Reference proteome</keyword>
<keyword evidence="1" id="KW-0472">Membrane</keyword>
<feature type="transmembrane region" description="Helical" evidence="1">
    <location>
        <begin position="12"/>
        <end position="29"/>
    </location>
</feature>
<keyword evidence="1" id="KW-0812">Transmembrane</keyword>
<comment type="caution">
    <text evidence="2">The sequence shown here is derived from an EMBL/GenBank/DDBJ whole genome shotgun (WGS) entry which is preliminary data.</text>
</comment>
<evidence type="ECO:0000313" key="2">
    <source>
        <dbReference type="EMBL" id="CAK1240438.1"/>
    </source>
</evidence>
<feature type="transmembrane region" description="Helical" evidence="1">
    <location>
        <begin position="74"/>
        <end position="93"/>
    </location>
</feature>
<accession>A0ABM9MU81</accession>
<dbReference type="EMBL" id="CAUZLR010000005">
    <property type="protein sequence ID" value="CAK1240438.1"/>
    <property type="molecule type" value="Genomic_DNA"/>
</dbReference>
<gene>
    <name evidence="2" type="ORF">R54839_PPFHFPJH_00868</name>
</gene>
<feature type="transmembrane region" description="Helical" evidence="1">
    <location>
        <begin position="99"/>
        <end position="120"/>
    </location>
</feature>
<organism evidence="2 3">
    <name type="scientific">Fructobacillus fructosus</name>
    <dbReference type="NCBI Taxonomy" id="1631"/>
    <lineage>
        <taxon>Bacteria</taxon>
        <taxon>Bacillati</taxon>
        <taxon>Bacillota</taxon>
        <taxon>Bacilli</taxon>
        <taxon>Lactobacillales</taxon>
        <taxon>Lactobacillaceae</taxon>
        <taxon>Fructobacillus</taxon>
    </lineage>
</organism>